<gene>
    <name evidence="2" type="ORF">KIPB_014223</name>
</gene>
<dbReference type="AlphaFoldDB" id="A0A9K3GQT9"/>
<feature type="compositionally biased region" description="Basic and acidic residues" evidence="1">
    <location>
        <begin position="85"/>
        <end position="99"/>
    </location>
</feature>
<reference evidence="2 3" key="1">
    <citation type="journal article" date="2018" name="PLoS ONE">
        <title>The draft genome of Kipferlia bialata reveals reductive genome evolution in fornicate parasites.</title>
        <authorList>
            <person name="Tanifuji G."/>
            <person name="Takabayashi S."/>
            <person name="Kume K."/>
            <person name="Takagi M."/>
            <person name="Nakayama T."/>
            <person name="Kamikawa R."/>
            <person name="Inagaki Y."/>
            <person name="Hashimoto T."/>
        </authorList>
    </citation>
    <scope>NUCLEOTIDE SEQUENCE [LARGE SCALE GENOMIC DNA]</scope>
    <source>
        <strain evidence="2">NY0173</strain>
    </source>
</reference>
<sequence>WSAVPLGVATAIKSIRLSNPSSGYLILSLRTIEGAGGDTDAVVQLDYDAEEREMGMGREGDEASDFGSEHSDSRDYSRDLSTSIEGDRDGEGEWEGERSRVGDDVSVRIVLPDDPLYPSSSVFCLQYGMVVLAPGERVQVGILARAPPQPLAARICTGTLEICSYAVPQSQVVVSATRVLQRQSVPTFDGTPARPFSSAVVRALSKMGS</sequence>
<protein>
    <submittedName>
        <fullName evidence="2">Uncharacterized protein</fullName>
    </submittedName>
</protein>
<evidence type="ECO:0000313" key="3">
    <source>
        <dbReference type="Proteomes" id="UP000265618"/>
    </source>
</evidence>
<keyword evidence="3" id="KW-1185">Reference proteome</keyword>
<dbReference type="EMBL" id="BDIP01007185">
    <property type="protein sequence ID" value="GIQ91121.1"/>
    <property type="molecule type" value="Genomic_DNA"/>
</dbReference>
<feature type="compositionally biased region" description="Basic and acidic residues" evidence="1">
    <location>
        <begin position="56"/>
        <end position="78"/>
    </location>
</feature>
<comment type="caution">
    <text evidence="2">The sequence shown here is derived from an EMBL/GenBank/DDBJ whole genome shotgun (WGS) entry which is preliminary data.</text>
</comment>
<name>A0A9K3GQT9_9EUKA</name>
<proteinExistence type="predicted"/>
<accession>A0A9K3GQT9</accession>
<organism evidence="2 3">
    <name type="scientific">Kipferlia bialata</name>
    <dbReference type="NCBI Taxonomy" id="797122"/>
    <lineage>
        <taxon>Eukaryota</taxon>
        <taxon>Metamonada</taxon>
        <taxon>Carpediemonas-like organisms</taxon>
        <taxon>Kipferlia</taxon>
    </lineage>
</organism>
<feature type="region of interest" description="Disordered" evidence="1">
    <location>
        <begin position="56"/>
        <end position="99"/>
    </location>
</feature>
<feature type="non-terminal residue" evidence="2">
    <location>
        <position position="1"/>
    </location>
</feature>
<evidence type="ECO:0000313" key="2">
    <source>
        <dbReference type="EMBL" id="GIQ91121.1"/>
    </source>
</evidence>
<evidence type="ECO:0000256" key="1">
    <source>
        <dbReference type="SAM" id="MobiDB-lite"/>
    </source>
</evidence>
<dbReference type="Proteomes" id="UP000265618">
    <property type="component" value="Unassembled WGS sequence"/>
</dbReference>
<feature type="non-terminal residue" evidence="2">
    <location>
        <position position="209"/>
    </location>
</feature>